<dbReference type="RefSeq" id="WP_146396988.1">
    <property type="nucleotide sequence ID" value="NZ_SJPQ01000001.1"/>
</dbReference>
<dbReference type="EMBL" id="SJPQ01000001">
    <property type="protein sequence ID" value="TWT90276.1"/>
    <property type="molecule type" value="Genomic_DNA"/>
</dbReference>
<sequence length="239" mass="25086">MKKVSLLSYTSIFMLAIGTYANAGLFISEVVDATLPGGNPKFVEITNSANTDYTFTGGGIAIQSNANIDLVIDVDLTGVTITAGDSFVIQTTSNDGQNIFENTYGFPADLYSPGFFSNGDDRYILATADDGAGTPLATVIADIHGVLDTDGSGEPWEYTDGFAYRLPTVTDGNGGVFDISEWYHSGVNGLETGDDATELPLIQAQTTPGTHTFGVPEPSTALLALASIVCLSGTKRLRS</sequence>
<name>A0A5C5ZSS3_9BACT</name>
<evidence type="ECO:0000313" key="2">
    <source>
        <dbReference type="Proteomes" id="UP000315440"/>
    </source>
</evidence>
<comment type="caution">
    <text evidence="1">The sequence shown here is derived from an EMBL/GenBank/DDBJ whole genome shotgun (WGS) entry which is preliminary data.</text>
</comment>
<dbReference type="Proteomes" id="UP000315440">
    <property type="component" value="Unassembled WGS sequence"/>
</dbReference>
<evidence type="ECO:0000313" key="1">
    <source>
        <dbReference type="EMBL" id="TWT90276.1"/>
    </source>
</evidence>
<organism evidence="1 2">
    <name type="scientific">Pseudobythopirellula maris</name>
    <dbReference type="NCBI Taxonomy" id="2527991"/>
    <lineage>
        <taxon>Bacteria</taxon>
        <taxon>Pseudomonadati</taxon>
        <taxon>Planctomycetota</taxon>
        <taxon>Planctomycetia</taxon>
        <taxon>Pirellulales</taxon>
        <taxon>Lacipirellulaceae</taxon>
        <taxon>Pseudobythopirellula</taxon>
    </lineage>
</organism>
<dbReference type="AlphaFoldDB" id="A0A5C5ZSS3"/>
<protein>
    <recommendedName>
        <fullName evidence="3">LTD domain-containing protein</fullName>
    </recommendedName>
</protein>
<keyword evidence="2" id="KW-1185">Reference proteome</keyword>
<evidence type="ECO:0008006" key="3">
    <source>
        <dbReference type="Google" id="ProtNLM"/>
    </source>
</evidence>
<gene>
    <name evidence="1" type="ORF">Mal64_06610</name>
</gene>
<dbReference type="OrthoDB" id="9773411at2"/>
<reference evidence="1 2" key="1">
    <citation type="submission" date="2019-02" db="EMBL/GenBank/DDBJ databases">
        <title>Deep-cultivation of Planctomycetes and their phenomic and genomic characterization uncovers novel biology.</title>
        <authorList>
            <person name="Wiegand S."/>
            <person name="Jogler M."/>
            <person name="Boedeker C."/>
            <person name="Pinto D."/>
            <person name="Vollmers J."/>
            <person name="Rivas-Marin E."/>
            <person name="Kohn T."/>
            <person name="Peeters S.H."/>
            <person name="Heuer A."/>
            <person name="Rast P."/>
            <person name="Oberbeckmann S."/>
            <person name="Bunk B."/>
            <person name="Jeske O."/>
            <person name="Meyerdierks A."/>
            <person name="Storesund J.E."/>
            <person name="Kallscheuer N."/>
            <person name="Luecker S."/>
            <person name="Lage O.M."/>
            <person name="Pohl T."/>
            <person name="Merkel B.J."/>
            <person name="Hornburger P."/>
            <person name="Mueller R.-W."/>
            <person name="Bruemmer F."/>
            <person name="Labrenz M."/>
            <person name="Spormann A.M."/>
            <person name="Op Den Camp H."/>
            <person name="Overmann J."/>
            <person name="Amann R."/>
            <person name="Jetten M.S.M."/>
            <person name="Mascher T."/>
            <person name="Medema M.H."/>
            <person name="Devos D.P."/>
            <person name="Kaster A.-K."/>
            <person name="Ovreas L."/>
            <person name="Rohde M."/>
            <person name="Galperin M.Y."/>
            <person name="Jogler C."/>
        </authorList>
    </citation>
    <scope>NUCLEOTIDE SEQUENCE [LARGE SCALE GENOMIC DNA]</scope>
    <source>
        <strain evidence="1 2">Mal64</strain>
    </source>
</reference>
<proteinExistence type="predicted"/>
<accession>A0A5C5ZSS3</accession>